<gene>
    <name evidence="1" type="ORF">EZ444_10725</name>
</gene>
<comment type="caution">
    <text evidence="1">The sequence shown here is derived from an EMBL/GenBank/DDBJ whole genome shotgun (WGS) entry which is preliminary data.</text>
</comment>
<evidence type="ECO:0000313" key="1">
    <source>
        <dbReference type="EMBL" id="TCC96449.1"/>
    </source>
</evidence>
<accession>A0A4R0N8G6</accession>
<dbReference type="RefSeq" id="WP_131608746.1">
    <property type="nucleotide sequence ID" value="NZ_SJSM01000005.1"/>
</dbReference>
<dbReference type="AlphaFoldDB" id="A0A4R0N8G6"/>
<reference evidence="1 2" key="1">
    <citation type="submission" date="2019-02" db="EMBL/GenBank/DDBJ databases">
        <title>Pedobacter sp. RP-3-8 sp. nov., isolated from Arctic soil.</title>
        <authorList>
            <person name="Dahal R.H."/>
        </authorList>
    </citation>
    <scope>NUCLEOTIDE SEQUENCE [LARGE SCALE GENOMIC DNA]</scope>
    <source>
        <strain evidence="1 2">RP-3-8</strain>
    </source>
</reference>
<keyword evidence="2" id="KW-1185">Reference proteome</keyword>
<protein>
    <recommendedName>
        <fullName evidence="3">DUF4595 domain-containing protein</fullName>
    </recommendedName>
</protein>
<organism evidence="1 2">
    <name type="scientific">Pedobacter hiemivivus</name>
    <dbReference type="NCBI Taxonomy" id="2530454"/>
    <lineage>
        <taxon>Bacteria</taxon>
        <taxon>Pseudomonadati</taxon>
        <taxon>Bacteroidota</taxon>
        <taxon>Sphingobacteriia</taxon>
        <taxon>Sphingobacteriales</taxon>
        <taxon>Sphingobacteriaceae</taxon>
        <taxon>Pedobacter</taxon>
    </lineage>
</organism>
<dbReference type="PROSITE" id="PS51257">
    <property type="entry name" value="PROKAR_LIPOPROTEIN"/>
    <property type="match status" value="1"/>
</dbReference>
<dbReference type="EMBL" id="SJSM01000005">
    <property type="protein sequence ID" value="TCC96449.1"/>
    <property type="molecule type" value="Genomic_DNA"/>
</dbReference>
<dbReference type="OrthoDB" id="757351at2"/>
<name>A0A4R0N8G6_9SPHI</name>
<dbReference type="Proteomes" id="UP000291117">
    <property type="component" value="Unassembled WGS sequence"/>
</dbReference>
<proteinExistence type="predicted"/>
<evidence type="ECO:0008006" key="3">
    <source>
        <dbReference type="Google" id="ProtNLM"/>
    </source>
</evidence>
<evidence type="ECO:0000313" key="2">
    <source>
        <dbReference type="Proteomes" id="UP000291117"/>
    </source>
</evidence>
<sequence length="268" mass="31133">MSNLKHYHFSALFALLLVLACKKNQNTKIEIIAPEPPAVIKKFIPIKLEGSGLIINLKYMENTTLLTEISEAAGVKALIIYDADQYPSILEKYQRDKLIYKTYYRKEDKKTINKMLMFDYNDLQHNFSPIGFYTLSYNNLQQVSTINYYNKSDQLTDTHIQSYTTSGNLSTVNATNNLGSTNVHTYIFDQKNGIASNIRYTQLLAFEFEHWFLSYCINNLLNYRNQKFPLENVDFSYEYNADGYPSKMIITKNKSIQSIKITYKSIEL</sequence>